<dbReference type="KEGG" id="lnn:F0161_04035"/>
<reference evidence="1 2" key="1">
    <citation type="submission" date="2019-09" db="EMBL/GenBank/DDBJ databases">
        <title>Complete Genome Sequence of Lactobacillus nenjiangensis SH-Y15, isolated from sauerkraut.</title>
        <authorList>
            <person name="Yang H."/>
        </authorList>
    </citation>
    <scope>NUCLEOTIDE SEQUENCE [LARGE SCALE GENOMIC DNA]</scope>
    <source>
        <strain evidence="1 2">SH-Y15</strain>
    </source>
</reference>
<evidence type="ECO:0000313" key="1">
    <source>
        <dbReference type="EMBL" id="QER67122.1"/>
    </source>
</evidence>
<evidence type="ECO:0000313" key="2">
    <source>
        <dbReference type="Proteomes" id="UP000325295"/>
    </source>
</evidence>
<dbReference type="Proteomes" id="UP000325295">
    <property type="component" value="Chromosome"/>
</dbReference>
<accession>A0A5P1WZQ6</accession>
<dbReference type="EMBL" id="CP043939">
    <property type="protein sequence ID" value="QER67122.1"/>
    <property type="molecule type" value="Genomic_DNA"/>
</dbReference>
<dbReference type="OrthoDB" id="2323347at2"/>
<dbReference type="AlphaFoldDB" id="A0A5P1WZQ6"/>
<dbReference type="InterPro" id="IPR021321">
    <property type="entry name" value="DUF2922"/>
</dbReference>
<gene>
    <name evidence="1" type="ORF">F0161_04035</name>
</gene>
<keyword evidence="2" id="KW-1185">Reference proteome</keyword>
<organism evidence="1 2">
    <name type="scientific">Paucilactobacillus nenjiangensis</name>
    <dbReference type="NCBI Taxonomy" id="1296540"/>
    <lineage>
        <taxon>Bacteria</taxon>
        <taxon>Bacillati</taxon>
        <taxon>Bacillota</taxon>
        <taxon>Bacilli</taxon>
        <taxon>Lactobacillales</taxon>
        <taxon>Lactobacillaceae</taxon>
        <taxon>Paucilactobacillus</taxon>
    </lineage>
</organism>
<dbReference type="Pfam" id="PF11148">
    <property type="entry name" value="DUF2922"/>
    <property type="match status" value="1"/>
</dbReference>
<name>A0A5P1WZQ6_9LACO</name>
<dbReference type="RefSeq" id="WP_137601923.1">
    <property type="nucleotide sequence ID" value="NZ_BJEB01000023.1"/>
</dbReference>
<proteinExistence type="predicted"/>
<protein>
    <submittedName>
        <fullName evidence="1">DUF2922 domain-containing protein</fullName>
    </submittedName>
</protein>
<sequence>MKSLNLAFKGSLGKNHSLKLAYANDGLDSATIKSAMDQFAEMKMFTSEGENIYATPVSAKYVETITTPVFTAEKVSAE</sequence>